<gene>
    <name evidence="15" type="primary">trpE</name>
    <name evidence="19" type="ORF">SAMN05192546_101182</name>
</gene>
<evidence type="ECO:0000256" key="7">
    <source>
        <dbReference type="ARBA" id="ARBA00022605"/>
    </source>
</evidence>
<dbReference type="EC" id="4.1.3.27" evidence="5 15"/>
<evidence type="ECO:0000256" key="12">
    <source>
        <dbReference type="ARBA" id="ARBA00023239"/>
    </source>
</evidence>
<evidence type="ECO:0000259" key="18">
    <source>
        <dbReference type="Pfam" id="PF04715"/>
    </source>
</evidence>
<evidence type="ECO:0000256" key="13">
    <source>
        <dbReference type="ARBA" id="ARBA00025634"/>
    </source>
</evidence>
<evidence type="ECO:0000313" key="20">
    <source>
        <dbReference type="Proteomes" id="UP000199230"/>
    </source>
</evidence>
<evidence type="ECO:0000256" key="3">
    <source>
        <dbReference type="ARBA" id="ARBA00009562"/>
    </source>
</evidence>
<evidence type="ECO:0000256" key="15">
    <source>
        <dbReference type="RuleBase" id="RU364045"/>
    </source>
</evidence>
<dbReference type="SUPFAM" id="SSF56322">
    <property type="entry name" value="ADC synthase"/>
    <property type="match status" value="1"/>
</dbReference>
<evidence type="ECO:0000256" key="2">
    <source>
        <dbReference type="ARBA" id="ARBA00004873"/>
    </source>
</evidence>
<sequence length="494" mass="55555">MEIMSYETFRKNADGHPRICVTAVMSGDMETPITLYRKLAEKGGTFLLESVSDGSQRGRYSFIGSGVDKRITAYGHKWKVWNREGCLAEGEGKVMDCLRNIIGETIPSPLEEGPDLIGGVVGMMGYDLIRQYESLGESEGDDWKLPDADFFVVNQLAVYDHAKQTIVLIEVVENEGQLYDQYNMAVKKLKEMNRKIFQPLVDQEENKDQDDNPSRKITSTESPLSFEKKVKQAKEYIRNGDIFQVVLSQRYCVDPAPSSFETYRKLRALNPSPYLFYFDFDDYQLVGASPEMLVKCVKGVVETCPIAGTKPRGCTLEEDQKMAEEMVSDEKEQAEHLMLVDLARNDVGKVAEFGSVTVDPFMVVKKFSHVIHLVTEVQGKLRQELDSFDAFIACFPAGTLSGAPKIRAMEIIDELEPEKRGSYGGAVGYFSYNGNMDSCITIRSILFHQKKAYVQAGAGVVEDSVPEEEYKESCRKAQGLMQVLVQKDERKGHK</sequence>
<evidence type="ECO:0000256" key="6">
    <source>
        <dbReference type="ARBA" id="ARBA00020653"/>
    </source>
</evidence>
<keyword evidence="10 15" id="KW-0460">Magnesium</keyword>
<keyword evidence="11 15" id="KW-0057">Aromatic amino acid biosynthesis</keyword>
<dbReference type="NCBIfam" id="TIGR00564">
    <property type="entry name" value="trpE_most"/>
    <property type="match status" value="1"/>
</dbReference>
<comment type="similarity">
    <text evidence="3 15">Belongs to the anthranilate synthase component I family.</text>
</comment>
<proteinExistence type="inferred from homology"/>
<keyword evidence="20" id="KW-1185">Reference proteome</keyword>
<feature type="compositionally biased region" description="Basic and acidic residues" evidence="16">
    <location>
        <begin position="204"/>
        <end position="214"/>
    </location>
</feature>
<dbReference type="GO" id="GO:0004049">
    <property type="term" value="F:anthranilate synthase activity"/>
    <property type="evidence" value="ECO:0007669"/>
    <property type="project" value="UniProtKB-EC"/>
</dbReference>
<dbReference type="PANTHER" id="PTHR11236">
    <property type="entry name" value="AMINOBENZOATE/ANTHRANILATE SYNTHASE"/>
    <property type="match status" value="1"/>
</dbReference>
<dbReference type="PRINTS" id="PR00095">
    <property type="entry name" value="ANTSNTHASEI"/>
</dbReference>
<dbReference type="Proteomes" id="UP000199230">
    <property type="component" value="Unassembled WGS sequence"/>
</dbReference>
<comment type="function">
    <text evidence="13 15">Part of a heterotetrameric complex that catalyzes the two-step biosynthesis of anthranilate, an intermediate in the biosynthesis of L-tryptophan. In the first step, the glutamine-binding beta subunit (TrpG) of anthranilate synthase (AS) provides the glutamine amidotransferase activity which generates ammonia as a substrate that, along with chorismate, is used in the second step, catalyzed by the large alpha subunit of AS (TrpE) to produce anthranilate. In the absence of TrpG, TrpE can synthesize anthranilate directly from chorismate and high concentrations of ammonia.</text>
</comment>
<evidence type="ECO:0000256" key="5">
    <source>
        <dbReference type="ARBA" id="ARBA00012266"/>
    </source>
</evidence>
<feature type="region of interest" description="Disordered" evidence="16">
    <location>
        <begin position="200"/>
        <end position="223"/>
    </location>
</feature>
<evidence type="ECO:0000256" key="4">
    <source>
        <dbReference type="ARBA" id="ARBA00011575"/>
    </source>
</evidence>
<keyword evidence="12 15" id="KW-0456">Lyase</keyword>
<dbReference type="PANTHER" id="PTHR11236:SF48">
    <property type="entry name" value="ISOCHORISMATE SYNTHASE MENF"/>
    <property type="match status" value="1"/>
</dbReference>
<evidence type="ECO:0000259" key="17">
    <source>
        <dbReference type="Pfam" id="PF00425"/>
    </source>
</evidence>
<dbReference type="InterPro" id="IPR015890">
    <property type="entry name" value="Chorismate_C"/>
</dbReference>
<protein>
    <recommendedName>
        <fullName evidence="6 15">Anthranilate synthase component 1</fullName>
        <ecNumber evidence="5 15">4.1.3.27</ecNumber>
    </recommendedName>
</protein>
<comment type="subunit">
    <text evidence="4 15">Heterotetramer consisting of two non-identical subunits: a beta subunit (TrpG) and a large alpha subunit (TrpE).</text>
</comment>
<evidence type="ECO:0000313" key="19">
    <source>
        <dbReference type="EMBL" id="SDY27903.1"/>
    </source>
</evidence>
<keyword evidence="7 15" id="KW-0028">Amino-acid biosynthesis</keyword>
<dbReference type="Pfam" id="PF04715">
    <property type="entry name" value="Anth_synt_I_N"/>
    <property type="match status" value="1"/>
</dbReference>
<feature type="domain" description="Anthranilate synthase component I N-terminal" evidence="18">
    <location>
        <begin position="28"/>
        <end position="167"/>
    </location>
</feature>
<comment type="catalytic activity">
    <reaction evidence="14 15">
        <text>chorismate + L-glutamine = anthranilate + pyruvate + L-glutamate + H(+)</text>
        <dbReference type="Rhea" id="RHEA:21732"/>
        <dbReference type="ChEBI" id="CHEBI:15361"/>
        <dbReference type="ChEBI" id="CHEBI:15378"/>
        <dbReference type="ChEBI" id="CHEBI:16567"/>
        <dbReference type="ChEBI" id="CHEBI:29748"/>
        <dbReference type="ChEBI" id="CHEBI:29985"/>
        <dbReference type="ChEBI" id="CHEBI:58359"/>
        <dbReference type="EC" id="4.1.3.27"/>
    </reaction>
</comment>
<name>A0A1H3IJ78_9FIRM</name>
<comment type="pathway">
    <text evidence="2 15">Amino-acid biosynthesis; L-tryptophan biosynthesis; L-tryptophan from chorismate: step 1/5.</text>
</comment>
<dbReference type="InterPro" id="IPR005256">
    <property type="entry name" value="Anth_synth_I_PabB"/>
</dbReference>
<dbReference type="OrthoDB" id="9803598at2"/>
<dbReference type="Gene3D" id="3.60.120.10">
    <property type="entry name" value="Anthranilate synthase"/>
    <property type="match status" value="1"/>
</dbReference>
<accession>A0A1H3IJ78</accession>
<dbReference type="UniPathway" id="UPA00035">
    <property type="reaction ID" value="UER00040"/>
</dbReference>
<evidence type="ECO:0000256" key="16">
    <source>
        <dbReference type="SAM" id="MobiDB-lite"/>
    </source>
</evidence>
<comment type="cofactor">
    <cofactor evidence="1 15">
        <name>Mg(2+)</name>
        <dbReference type="ChEBI" id="CHEBI:18420"/>
    </cofactor>
</comment>
<dbReference type="RefSeq" id="WP_093309979.1">
    <property type="nucleotide sequence ID" value="NZ_FNPV01000001.1"/>
</dbReference>
<dbReference type="EMBL" id="FNPV01000001">
    <property type="protein sequence ID" value="SDY27903.1"/>
    <property type="molecule type" value="Genomic_DNA"/>
</dbReference>
<dbReference type="GO" id="GO:0046872">
    <property type="term" value="F:metal ion binding"/>
    <property type="evidence" value="ECO:0007669"/>
    <property type="project" value="UniProtKB-KW"/>
</dbReference>
<evidence type="ECO:0000256" key="11">
    <source>
        <dbReference type="ARBA" id="ARBA00023141"/>
    </source>
</evidence>
<reference evidence="19 20" key="1">
    <citation type="submission" date="2016-10" db="EMBL/GenBank/DDBJ databases">
        <authorList>
            <person name="de Groot N.N."/>
        </authorList>
    </citation>
    <scope>NUCLEOTIDE SEQUENCE [LARGE SCALE GENOMIC DNA]</scope>
    <source>
        <strain evidence="19 20">APO</strain>
    </source>
</reference>
<evidence type="ECO:0000256" key="8">
    <source>
        <dbReference type="ARBA" id="ARBA00022723"/>
    </source>
</evidence>
<feature type="domain" description="Chorismate-utilising enzyme C-terminal" evidence="17">
    <location>
        <begin position="225"/>
        <end position="476"/>
    </location>
</feature>
<keyword evidence="9 15" id="KW-0822">Tryptophan biosynthesis</keyword>
<keyword evidence="8 15" id="KW-0479">Metal-binding</keyword>
<evidence type="ECO:0000256" key="9">
    <source>
        <dbReference type="ARBA" id="ARBA00022822"/>
    </source>
</evidence>
<dbReference type="InterPro" id="IPR005801">
    <property type="entry name" value="ADC_synthase"/>
</dbReference>
<evidence type="ECO:0000256" key="1">
    <source>
        <dbReference type="ARBA" id="ARBA00001946"/>
    </source>
</evidence>
<evidence type="ECO:0000256" key="10">
    <source>
        <dbReference type="ARBA" id="ARBA00022842"/>
    </source>
</evidence>
<dbReference type="GO" id="GO:0000162">
    <property type="term" value="P:L-tryptophan biosynthetic process"/>
    <property type="evidence" value="ECO:0007669"/>
    <property type="project" value="UniProtKB-UniPathway"/>
</dbReference>
<dbReference type="InterPro" id="IPR006805">
    <property type="entry name" value="Anth_synth_I_N"/>
</dbReference>
<evidence type="ECO:0000256" key="14">
    <source>
        <dbReference type="ARBA" id="ARBA00047683"/>
    </source>
</evidence>
<dbReference type="Pfam" id="PF00425">
    <property type="entry name" value="Chorismate_bind"/>
    <property type="match status" value="1"/>
</dbReference>
<dbReference type="AlphaFoldDB" id="A0A1H3IJ78"/>
<organism evidence="19 20">
    <name type="scientific">Tindallia californiensis</name>
    <dbReference type="NCBI Taxonomy" id="159292"/>
    <lineage>
        <taxon>Bacteria</taxon>
        <taxon>Bacillati</taxon>
        <taxon>Bacillota</taxon>
        <taxon>Clostridia</taxon>
        <taxon>Peptostreptococcales</taxon>
        <taxon>Tindalliaceae</taxon>
        <taxon>Tindallia</taxon>
    </lineage>
</organism>
<dbReference type="InterPro" id="IPR019999">
    <property type="entry name" value="Anth_synth_I-like"/>
</dbReference>
<dbReference type="STRING" id="159292.SAMN05192546_101182"/>